<evidence type="ECO:0000256" key="2">
    <source>
        <dbReference type="SAM" id="Phobius"/>
    </source>
</evidence>
<dbReference type="Proteomes" id="UP001229421">
    <property type="component" value="Unassembled WGS sequence"/>
</dbReference>
<comment type="caution">
    <text evidence="3">The sequence shown here is derived from an EMBL/GenBank/DDBJ whole genome shotgun (WGS) entry which is preliminary data.</text>
</comment>
<keyword evidence="2" id="KW-1133">Transmembrane helix</keyword>
<feature type="region of interest" description="Disordered" evidence="1">
    <location>
        <begin position="37"/>
        <end position="57"/>
    </location>
</feature>
<evidence type="ECO:0000313" key="4">
    <source>
        <dbReference type="Proteomes" id="UP001229421"/>
    </source>
</evidence>
<organism evidence="3 4">
    <name type="scientific">Tagetes erecta</name>
    <name type="common">African marigold</name>
    <dbReference type="NCBI Taxonomy" id="13708"/>
    <lineage>
        <taxon>Eukaryota</taxon>
        <taxon>Viridiplantae</taxon>
        <taxon>Streptophyta</taxon>
        <taxon>Embryophyta</taxon>
        <taxon>Tracheophyta</taxon>
        <taxon>Spermatophyta</taxon>
        <taxon>Magnoliopsida</taxon>
        <taxon>eudicotyledons</taxon>
        <taxon>Gunneridae</taxon>
        <taxon>Pentapetalae</taxon>
        <taxon>asterids</taxon>
        <taxon>campanulids</taxon>
        <taxon>Asterales</taxon>
        <taxon>Asteraceae</taxon>
        <taxon>Asteroideae</taxon>
        <taxon>Heliantheae alliance</taxon>
        <taxon>Tageteae</taxon>
        <taxon>Tagetes</taxon>
    </lineage>
</organism>
<proteinExistence type="predicted"/>
<name>A0AAD8JT66_TARER</name>
<evidence type="ECO:0000256" key="1">
    <source>
        <dbReference type="SAM" id="MobiDB-lite"/>
    </source>
</evidence>
<keyword evidence="2" id="KW-0472">Membrane</keyword>
<keyword evidence="2" id="KW-0812">Transmembrane</keyword>
<sequence length="177" mass="20846">MVGQFWATRLPVDQRLIVNRQDDNVECWERKEKKWKENEGKKEGTRKEKEGRERKEREEKKRREKKIFFFPFLSLVNVFILYVAKGFVANGCRSMDLCDLWFVIACDLVLHVVLPGSCTDNGCKSLDLCGFSIFVDDVMQRFVNPSSVYDQRWILSCSMRPHRMITPLELKISIMSN</sequence>
<keyword evidence="4" id="KW-1185">Reference proteome</keyword>
<protein>
    <submittedName>
        <fullName evidence="3">Uncharacterized protein</fullName>
    </submittedName>
</protein>
<dbReference type="AlphaFoldDB" id="A0AAD8JT66"/>
<gene>
    <name evidence="3" type="ORF">QVD17_39873</name>
</gene>
<feature type="transmembrane region" description="Helical" evidence="2">
    <location>
        <begin position="67"/>
        <end position="88"/>
    </location>
</feature>
<reference evidence="3" key="1">
    <citation type="journal article" date="2023" name="bioRxiv">
        <title>Improved chromosome-level genome assembly for marigold (Tagetes erecta).</title>
        <authorList>
            <person name="Jiang F."/>
            <person name="Yuan L."/>
            <person name="Wang S."/>
            <person name="Wang H."/>
            <person name="Xu D."/>
            <person name="Wang A."/>
            <person name="Fan W."/>
        </authorList>
    </citation>
    <scope>NUCLEOTIDE SEQUENCE</scope>
    <source>
        <strain evidence="3">WSJ</strain>
        <tissue evidence="3">Leaf</tissue>
    </source>
</reference>
<accession>A0AAD8JT66</accession>
<dbReference type="EMBL" id="JAUHHV010000011">
    <property type="protein sequence ID" value="KAK1408237.1"/>
    <property type="molecule type" value="Genomic_DNA"/>
</dbReference>
<evidence type="ECO:0000313" key="3">
    <source>
        <dbReference type="EMBL" id="KAK1408237.1"/>
    </source>
</evidence>